<dbReference type="Pfam" id="PF00326">
    <property type="entry name" value="Peptidase_S9"/>
    <property type="match status" value="1"/>
</dbReference>
<dbReference type="InterPro" id="IPR001375">
    <property type="entry name" value="Peptidase_S9_cat"/>
</dbReference>
<gene>
    <name evidence="4" type="ORF">PYX00_004935</name>
</gene>
<keyword evidence="1" id="KW-0812">Transmembrane</keyword>
<dbReference type="InterPro" id="IPR050278">
    <property type="entry name" value="Serine_Prot_S9B/DPPIV"/>
</dbReference>
<feature type="domain" description="Dipeptidylpeptidase IV N-terminal" evidence="3">
    <location>
        <begin position="143"/>
        <end position="490"/>
    </location>
</feature>
<dbReference type="Gene3D" id="3.40.50.1820">
    <property type="entry name" value="alpha/beta hydrolase"/>
    <property type="match status" value="1"/>
</dbReference>
<dbReference type="Gene3D" id="2.140.10.30">
    <property type="entry name" value="Dipeptidylpeptidase IV, N-terminal domain"/>
    <property type="match status" value="1"/>
</dbReference>
<feature type="domain" description="Peptidase S9 prolyl oligopeptidase catalytic" evidence="2">
    <location>
        <begin position="643"/>
        <end position="846"/>
    </location>
</feature>
<name>A0AAW2I7X8_9NEOP</name>
<keyword evidence="1" id="KW-1133">Transmembrane helix</keyword>
<protein>
    <submittedName>
        <fullName evidence="4">Uncharacterized protein</fullName>
    </submittedName>
</protein>
<organism evidence="4">
    <name type="scientific">Menopon gallinae</name>
    <name type="common">poultry shaft louse</name>
    <dbReference type="NCBI Taxonomy" id="328185"/>
    <lineage>
        <taxon>Eukaryota</taxon>
        <taxon>Metazoa</taxon>
        <taxon>Ecdysozoa</taxon>
        <taxon>Arthropoda</taxon>
        <taxon>Hexapoda</taxon>
        <taxon>Insecta</taxon>
        <taxon>Pterygota</taxon>
        <taxon>Neoptera</taxon>
        <taxon>Paraneoptera</taxon>
        <taxon>Psocodea</taxon>
        <taxon>Troctomorpha</taxon>
        <taxon>Phthiraptera</taxon>
        <taxon>Amblycera</taxon>
        <taxon>Menoponidae</taxon>
        <taxon>Menopon</taxon>
    </lineage>
</organism>
<dbReference type="EMBL" id="JARGDH010000002">
    <property type="protein sequence ID" value="KAL0277758.1"/>
    <property type="molecule type" value="Genomic_DNA"/>
</dbReference>
<dbReference type="InterPro" id="IPR029058">
    <property type="entry name" value="AB_hydrolase_fold"/>
</dbReference>
<evidence type="ECO:0000313" key="4">
    <source>
        <dbReference type="EMBL" id="KAL0277758.1"/>
    </source>
</evidence>
<feature type="transmembrane region" description="Helical" evidence="1">
    <location>
        <begin position="44"/>
        <end position="65"/>
    </location>
</feature>
<accession>A0AAW2I7X8</accession>
<dbReference type="Pfam" id="PF00930">
    <property type="entry name" value="DPPIV_N"/>
    <property type="match status" value="1"/>
</dbReference>
<dbReference type="GO" id="GO:0005886">
    <property type="term" value="C:plasma membrane"/>
    <property type="evidence" value="ECO:0007669"/>
    <property type="project" value="TreeGrafter"/>
</dbReference>
<dbReference type="GO" id="GO:0008236">
    <property type="term" value="F:serine-type peptidase activity"/>
    <property type="evidence" value="ECO:0007669"/>
    <property type="project" value="InterPro"/>
</dbReference>
<dbReference type="PANTHER" id="PTHR11731">
    <property type="entry name" value="PROTEASE FAMILY S9B,C DIPEPTIDYL-PEPTIDASE IV-RELATED"/>
    <property type="match status" value="1"/>
</dbReference>
<keyword evidence="1" id="KW-0472">Membrane</keyword>
<dbReference type="SUPFAM" id="SSF82171">
    <property type="entry name" value="DPP6 N-terminal domain-like"/>
    <property type="match status" value="1"/>
</dbReference>
<dbReference type="GO" id="GO:0006508">
    <property type="term" value="P:proteolysis"/>
    <property type="evidence" value="ECO:0007669"/>
    <property type="project" value="InterPro"/>
</dbReference>
<dbReference type="AlphaFoldDB" id="A0AAW2I7X8"/>
<evidence type="ECO:0000259" key="3">
    <source>
        <dbReference type="Pfam" id="PF00930"/>
    </source>
</evidence>
<reference evidence="4" key="1">
    <citation type="journal article" date="2024" name="Gigascience">
        <title>Chromosome-level genome of the poultry shaft louse Menopon gallinae provides insight into the host-switching and adaptive evolution of parasitic lice.</title>
        <authorList>
            <person name="Xu Y."/>
            <person name="Ma L."/>
            <person name="Liu S."/>
            <person name="Liang Y."/>
            <person name="Liu Q."/>
            <person name="He Z."/>
            <person name="Tian L."/>
            <person name="Duan Y."/>
            <person name="Cai W."/>
            <person name="Li H."/>
            <person name="Song F."/>
        </authorList>
    </citation>
    <scope>NUCLEOTIDE SEQUENCE</scope>
    <source>
        <strain evidence="4">Cailab_2023a</strain>
    </source>
</reference>
<proteinExistence type="predicted"/>
<evidence type="ECO:0000256" key="1">
    <source>
        <dbReference type="SAM" id="Phobius"/>
    </source>
</evidence>
<dbReference type="InterPro" id="IPR002469">
    <property type="entry name" value="Peptidase_S9B_N"/>
</dbReference>
<dbReference type="PANTHER" id="PTHR11731:SF135">
    <property type="entry name" value="INACTIVE DIPEPTIDYL PEPTIDASE 10-LIKE PROTEIN"/>
    <property type="match status" value="1"/>
</dbReference>
<comment type="caution">
    <text evidence="4">The sequence shown here is derived from an EMBL/GenBank/DDBJ whole genome shotgun (WGS) entry which is preliminary data.</text>
</comment>
<dbReference type="SUPFAM" id="SSF53474">
    <property type="entry name" value="alpha/beta-Hydrolases"/>
    <property type="match status" value="1"/>
</dbReference>
<evidence type="ECO:0000259" key="2">
    <source>
        <dbReference type="Pfam" id="PF00326"/>
    </source>
</evidence>
<sequence>MSDSNLRKQSSGAEEKQKRVTLATPLGKEELVVSTPNQRNWRGILIALLVIVAVLGLIICSILLLSPPDEGPRVKGEHFTLDAIAEGQFVPKTFNGSWISEIELIYRDYYGGVKIFCAENYTTRSLMSNVTFRQINAVDYKVSPDLNYVLLMTDVIKIWMHSFKARYYIYEVATQEHFPLWVTEDGSESEQLPYLESVSWTPTGSGLVFIYKNNLYYKPSIRRPQTYTLTRDGVEDVIFNGRPDFLYETKILETGTALWFSPDAALLAYATFNCSEVGNMQFPYYGNSIYEEIHSVRFPKAGTPNTKVRLTIANMSFPKILKTSVVQPPVAYAKSDDFYMTGVQWINSTELAVTWMNRRQTMTSVSLCRQPDWICVDIHQDKLADDWVSKIPNPVFDKNGTWFLAILPFQDGDQGRFQELCQVDSTSRKYMFLTSPPMTVLEILAWDLENHFVYFIATLEPGNRHLFKTGDRNSSQRQWDCLTCCYENGTVVTGSKFSNLANRTTTEKASGNYRSFTVNVSLDDGDRSPRCLFAKVYFNSLYNPRYYVLDCLGPEVPSTVLVDAVSNQVLTVLNANTELRNLFYSMAIPQIKTFEVELESGYHAQVRLYLPPGLREYEPMVFPLILHVDSTPGSQLVNEKFQVNWWWYLAGHRNFIVAEIDARGTGFQGDKLVREINGKIGVAEVEDQIAVMFYLRDTLKFVDKHRMGVFGEGHGGYVAATILMQDRDLFRCGVSVNPITSFLLTDSFTTERYLGMPNRTESYRAYDEADLNKKVASLNENGKQFLLVSSTADIEFPVQHSMNLIRALIKENAIFKHQIYPDVGHDLSPVSGHYYKLLDSFWDECFAPLDLQDWETMASFIPFRKE</sequence>